<feature type="domain" description="HTH marR-type" evidence="1">
    <location>
        <begin position="31"/>
        <end position="131"/>
    </location>
</feature>
<dbReference type="InterPro" id="IPR036390">
    <property type="entry name" value="WH_DNA-bd_sf"/>
</dbReference>
<dbReference type="PANTHER" id="PTHR33164:SF95">
    <property type="entry name" value="TRANSCRIPTIONAL REGULATOR"/>
    <property type="match status" value="1"/>
</dbReference>
<proteinExistence type="predicted"/>
<dbReference type="Gene3D" id="1.10.10.10">
    <property type="entry name" value="Winged helix-like DNA-binding domain superfamily/Winged helix DNA-binding domain"/>
    <property type="match status" value="1"/>
</dbReference>
<evidence type="ECO:0000259" key="1">
    <source>
        <dbReference type="SMART" id="SM00347"/>
    </source>
</evidence>
<dbReference type="InterPro" id="IPR000835">
    <property type="entry name" value="HTH_MarR-typ"/>
</dbReference>
<dbReference type="EMBL" id="BANX01000007">
    <property type="protein sequence ID" value="GAC67357.1"/>
    <property type="molecule type" value="Genomic_DNA"/>
</dbReference>
<organism evidence="2 3">
    <name type="scientific">Gordonia soli NBRC 108243</name>
    <dbReference type="NCBI Taxonomy" id="1223545"/>
    <lineage>
        <taxon>Bacteria</taxon>
        <taxon>Bacillati</taxon>
        <taxon>Actinomycetota</taxon>
        <taxon>Actinomycetes</taxon>
        <taxon>Mycobacteriales</taxon>
        <taxon>Gordoniaceae</taxon>
        <taxon>Gordonia</taxon>
    </lineage>
</organism>
<dbReference type="eggNOG" id="COG1846">
    <property type="taxonomic scope" value="Bacteria"/>
</dbReference>
<dbReference type="OrthoDB" id="9783504at2"/>
<gene>
    <name evidence="2" type="ORF">GS4_07_01060</name>
</gene>
<evidence type="ECO:0000313" key="3">
    <source>
        <dbReference type="Proteomes" id="UP000011666"/>
    </source>
</evidence>
<dbReference type="SUPFAM" id="SSF46785">
    <property type="entry name" value="Winged helix' DNA-binding domain"/>
    <property type="match status" value="1"/>
</dbReference>
<dbReference type="STRING" id="1223545.GS4_07_01060"/>
<dbReference type="SMART" id="SM00347">
    <property type="entry name" value="HTH_MARR"/>
    <property type="match status" value="1"/>
</dbReference>
<protein>
    <submittedName>
        <fullName evidence="2">Putative MarR family transcriptional regulator</fullName>
    </submittedName>
</protein>
<dbReference type="GO" id="GO:0003700">
    <property type="term" value="F:DNA-binding transcription factor activity"/>
    <property type="evidence" value="ECO:0007669"/>
    <property type="project" value="InterPro"/>
</dbReference>
<evidence type="ECO:0000313" key="2">
    <source>
        <dbReference type="EMBL" id="GAC67357.1"/>
    </source>
</evidence>
<dbReference type="GO" id="GO:0006950">
    <property type="term" value="P:response to stress"/>
    <property type="evidence" value="ECO:0007669"/>
    <property type="project" value="TreeGrafter"/>
</dbReference>
<comment type="caution">
    <text evidence="2">The sequence shown here is derived from an EMBL/GenBank/DDBJ whole genome shotgun (WGS) entry which is preliminary data.</text>
</comment>
<dbReference type="InterPro" id="IPR039422">
    <property type="entry name" value="MarR/SlyA-like"/>
</dbReference>
<name>M0QIX0_9ACTN</name>
<dbReference type="InterPro" id="IPR036388">
    <property type="entry name" value="WH-like_DNA-bd_sf"/>
</dbReference>
<dbReference type="RefSeq" id="WP_007618439.1">
    <property type="nucleotide sequence ID" value="NZ_BANX01000007.1"/>
</dbReference>
<dbReference type="PANTHER" id="PTHR33164">
    <property type="entry name" value="TRANSCRIPTIONAL REGULATOR, MARR FAMILY"/>
    <property type="match status" value="1"/>
</dbReference>
<sequence length="200" mass="21512">MVDAAGAPDLNRRLADAVERLGNGVRALAQRSARDCGLTPLQQQVVLALVRQPPVRNEVTVLAAEFDVTRPTMSDAVAALERKGIIDRSASSDGRRRVLSLTAEGLAVADRLQVWDAPVTEALDRIPVDDRAVVLQSLLGTIADLQRRGVISVARVCPSCRFFERDAHDDAAAPHHCSLLEVALPPADLQSDCPEHHPAA</sequence>
<accession>M0QIX0</accession>
<dbReference type="Proteomes" id="UP000011666">
    <property type="component" value="Unassembled WGS sequence"/>
</dbReference>
<keyword evidence="3" id="KW-1185">Reference proteome</keyword>
<reference evidence="2 3" key="1">
    <citation type="submission" date="2013-01" db="EMBL/GenBank/DDBJ databases">
        <title>Whole genome shotgun sequence of Gordonia soli NBRC 108243.</title>
        <authorList>
            <person name="Isaki-Nakamura S."/>
            <person name="Hosoyama A."/>
            <person name="Tsuchikane K."/>
            <person name="Ando Y."/>
            <person name="Baba S."/>
            <person name="Ohji S."/>
            <person name="Hamada M."/>
            <person name="Tamura T."/>
            <person name="Yamazoe A."/>
            <person name="Yamazaki S."/>
            <person name="Fujita N."/>
        </authorList>
    </citation>
    <scope>NUCLEOTIDE SEQUENCE [LARGE SCALE GENOMIC DNA]</scope>
    <source>
        <strain evidence="2 3">NBRC 108243</strain>
    </source>
</reference>
<dbReference type="AlphaFoldDB" id="M0QIX0"/>
<dbReference type="Pfam" id="PF12802">
    <property type="entry name" value="MarR_2"/>
    <property type="match status" value="1"/>
</dbReference>